<organism evidence="1 2">
    <name type="scientific">Steinernema carpocapsae</name>
    <name type="common">Entomopathogenic nematode</name>
    <dbReference type="NCBI Taxonomy" id="34508"/>
    <lineage>
        <taxon>Eukaryota</taxon>
        <taxon>Metazoa</taxon>
        <taxon>Ecdysozoa</taxon>
        <taxon>Nematoda</taxon>
        <taxon>Chromadorea</taxon>
        <taxon>Rhabditida</taxon>
        <taxon>Tylenchina</taxon>
        <taxon>Panagrolaimomorpha</taxon>
        <taxon>Strongyloidoidea</taxon>
        <taxon>Steinernematidae</taxon>
        <taxon>Steinernema</taxon>
    </lineage>
</organism>
<dbReference type="AlphaFoldDB" id="A0A4U5P0U7"/>
<protein>
    <submittedName>
        <fullName evidence="1">Uncharacterized protein</fullName>
    </submittedName>
</protein>
<accession>A0A4U5P0U7</accession>
<dbReference type="EMBL" id="AZBU02000003">
    <property type="protein sequence ID" value="TKR89244.1"/>
    <property type="molecule type" value="Genomic_DNA"/>
</dbReference>
<name>A0A4U5P0U7_STECR</name>
<keyword evidence="2" id="KW-1185">Reference proteome</keyword>
<reference evidence="1 2" key="2">
    <citation type="journal article" date="2019" name="G3 (Bethesda)">
        <title>Hybrid Assembly of the Genome of the Entomopathogenic Nematode Steinernema carpocapsae Identifies the X-Chromosome.</title>
        <authorList>
            <person name="Serra L."/>
            <person name="Macchietto M."/>
            <person name="Macias-Munoz A."/>
            <person name="McGill C.J."/>
            <person name="Rodriguez I.M."/>
            <person name="Rodriguez B."/>
            <person name="Murad R."/>
            <person name="Mortazavi A."/>
        </authorList>
    </citation>
    <scope>NUCLEOTIDE SEQUENCE [LARGE SCALE GENOMIC DNA]</scope>
    <source>
        <strain evidence="1 2">ALL</strain>
    </source>
</reference>
<evidence type="ECO:0000313" key="1">
    <source>
        <dbReference type="EMBL" id="TKR89244.1"/>
    </source>
</evidence>
<comment type="caution">
    <text evidence="1">The sequence shown here is derived from an EMBL/GenBank/DDBJ whole genome shotgun (WGS) entry which is preliminary data.</text>
</comment>
<dbReference type="Proteomes" id="UP000298663">
    <property type="component" value="Unassembled WGS sequence"/>
</dbReference>
<reference evidence="1 2" key="1">
    <citation type="journal article" date="2015" name="Genome Biol.">
        <title>Comparative genomics of Steinernema reveals deeply conserved gene regulatory networks.</title>
        <authorList>
            <person name="Dillman A.R."/>
            <person name="Macchietto M."/>
            <person name="Porter C.F."/>
            <person name="Rogers A."/>
            <person name="Williams B."/>
            <person name="Antoshechkin I."/>
            <person name="Lee M.M."/>
            <person name="Goodwin Z."/>
            <person name="Lu X."/>
            <person name="Lewis E.E."/>
            <person name="Goodrich-Blair H."/>
            <person name="Stock S.P."/>
            <person name="Adams B.J."/>
            <person name="Sternberg P.W."/>
            <person name="Mortazavi A."/>
        </authorList>
    </citation>
    <scope>NUCLEOTIDE SEQUENCE [LARGE SCALE GENOMIC DNA]</scope>
    <source>
        <strain evidence="1 2">ALL</strain>
    </source>
</reference>
<sequence length="73" mass="8527">MHQTSIEEFNKKIDSLLEEGMQKYEKDNCLIVKTFYYDEDSLLFLKFDDNGSDIGYWVAKDLSKMGSVYSLPT</sequence>
<gene>
    <name evidence="1" type="ORF">L596_013380</name>
</gene>
<evidence type="ECO:0000313" key="2">
    <source>
        <dbReference type="Proteomes" id="UP000298663"/>
    </source>
</evidence>
<proteinExistence type="predicted"/>